<dbReference type="SUPFAM" id="SSF103473">
    <property type="entry name" value="MFS general substrate transporter"/>
    <property type="match status" value="1"/>
</dbReference>
<evidence type="ECO:0000256" key="2">
    <source>
        <dbReference type="ARBA" id="ARBA00022692"/>
    </source>
</evidence>
<gene>
    <name evidence="7" type="ORF">ENQ20_16465</name>
</gene>
<feature type="transmembrane region" description="Helical" evidence="5">
    <location>
        <begin position="158"/>
        <end position="178"/>
    </location>
</feature>
<sequence>MRNKVLWVLFFGVLMAALDIAIVGPALPAIKTAFAVDERSLAWVFNAYVLTNLIGTPLMAKLSDRHGRRLIYVLDIGLFAVGSALVMSAPSFPWVILGRGVQGLGAGGIFPVAAAVIGDTFPPEKRGGALGLIGAVFGLAFIVGPIVGGLLLLLGWHWIFAINLPIALVLGVAAWRMLPSAQRSVQTAFDWAGMIVLAVLLMALAFGLNQIDTADPLRSLRSLQVWPFLLLASGLLPIFLRAERRANDPIFRPGLLATRQLRLASALAFGAGLGEVAVLFLPSLAVTAFAVSESRASFMLLPLVFALFIGSPAVGRLLDQIGSRWVIVSGSGLLTLGMGLLGFYGASLWVYYAAGVFVGLGLASLLGAPIRYIMLNEVAVTERAAAQAAATLFTSVGQLVGAALVGAVIASMGGGLSGYSAAYLTIGVVALVLTMLAVGLKPRSAELQAMTMQSAGV</sequence>
<comment type="subcellular location">
    <subcellularLocation>
        <location evidence="1">Cell membrane</location>
        <topology evidence="1">Multi-pass membrane protein</topology>
    </subcellularLocation>
</comment>
<name>A0A7C1FHR5_9CHLR</name>
<proteinExistence type="predicted"/>
<keyword evidence="2 5" id="KW-0812">Transmembrane</keyword>
<evidence type="ECO:0000259" key="6">
    <source>
        <dbReference type="PROSITE" id="PS50850"/>
    </source>
</evidence>
<feature type="transmembrane region" description="Helical" evidence="5">
    <location>
        <begin position="325"/>
        <end position="344"/>
    </location>
</feature>
<evidence type="ECO:0000313" key="7">
    <source>
        <dbReference type="EMBL" id="HDX33059.1"/>
    </source>
</evidence>
<dbReference type="Gene3D" id="1.20.1720.10">
    <property type="entry name" value="Multidrug resistance protein D"/>
    <property type="match status" value="1"/>
</dbReference>
<feature type="transmembrane region" description="Helical" evidence="5">
    <location>
        <begin position="96"/>
        <end position="117"/>
    </location>
</feature>
<evidence type="ECO:0000256" key="5">
    <source>
        <dbReference type="SAM" id="Phobius"/>
    </source>
</evidence>
<feature type="transmembrane region" description="Helical" evidence="5">
    <location>
        <begin position="385"/>
        <end position="409"/>
    </location>
</feature>
<feature type="transmembrane region" description="Helical" evidence="5">
    <location>
        <begin position="190"/>
        <end position="211"/>
    </location>
</feature>
<comment type="caution">
    <text evidence="7">The sequence shown here is derived from an EMBL/GenBank/DDBJ whole genome shotgun (WGS) entry which is preliminary data.</text>
</comment>
<dbReference type="AlphaFoldDB" id="A0A7C1FHR5"/>
<dbReference type="Pfam" id="PF07690">
    <property type="entry name" value="MFS_1"/>
    <property type="match status" value="2"/>
</dbReference>
<dbReference type="InterPro" id="IPR036259">
    <property type="entry name" value="MFS_trans_sf"/>
</dbReference>
<keyword evidence="4 5" id="KW-0472">Membrane</keyword>
<feature type="transmembrane region" description="Helical" evidence="5">
    <location>
        <begin position="350"/>
        <end position="373"/>
    </location>
</feature>
<dbReference type="CDD" id="cd17321">
    <property type="entry name" value="MFS_MMR_MDR_like"/>
    <property type="match status" value="1"/>
</dbReference>
<evidence type="ECO:0000256" key="3">
    <source>
        <dbReference type="ARBA" id="ARBA00022989"/>
    </source>
</evidence>
<reference evidence="7" key="1">
    <citation type="journal article" date="2020" name="mSystems">
        <title>Genome- and Community-Level Interaction Insights into Carbon Utilization and Element Cycling Functions of Hydrothermarchaeota in Hydrothermal Sediment.</title>
        <authorList>
            <person name="Zhou Z."/>
            <person name="Liu Y."/>
            <person name="Xu W."/>
            <person name="Pan J."/>
            <person name="Luo Z.H."/>
            <person name="Li M."/>
        </authorList>
    </citation>
    <scope>NUCLEOTIDE SEQUENCE [LARGE SCALE GENOMIC DNA]</scope>
    <source>
        <strain evidence="7">SpSt-289</strain>
    </source>
</reference>
<feature type="transmembrane region" description="Helical" evidence="5">
    <location>
        <begin position="421"/>
        <end position="440"/>
    </location>
</feature>
<dbReference type="InterPro" id="IPR001958">
    <property type="entry name" value="Tet-R_TetA/multi-R_MdtG-like"/>
</dbReference>
<dbReference type="Gene3D" id="1.20.1250.20">
    <property type="entry name" value="MFS general substrate transporter like domains"/>
    <property type="match status" value="1"/>
</dbReference>
<feature type="transmembrane region" description="Helical" evidence="5">
    <location>
        <begin position="263"/>
        <end position="290"/>
    </location>
</feature>
<feature type="transmembrane region" description="Helical" evidence="5">
    <location>
        <begin position="70"/>
        <end position="90"/>
    </location>
</feature>
<dbReference type="GO" id="GO:0005886">
    <property type="term" value="C:plasma membrane"/>
    <property type="evidence" value="ECO:0007669"/>
    <property type="project" value="UniProtKB-SubCell"/>
</dbReference>
<feature type="domain" description="Major facilitator superfamily (MFS) profile" evidence="6">
    <location>
        <begin position="5"/>
        <end position="445"/>
    </location>
</feature>
<dbReference type="PANTHER" id="PTHR23501:SF190">
    <property type="entry name" value="MAJOR FACILITATOR SUPERFAMILY MFS_1"/>
    <property type="match status" value="1"/>
</dbReference>
<feature type="transmembrane region" description="Helical" evidence="5">
    <location>
        <begin position="296"/>
        <end position="318"/>
    </location>
</feature>
<dbReference type="InterPro" id="IPR020846">
    <property type="entry name" value="MFS_dom"/>
</dbReference>
<protein>
    <submittedName>
        <fullName evidence="7">MFS transporter</fullName>
    </submittedName>
</protein>
<dbReference type="PANTHER" id="PTHR23501">
    <property type="entry name" value="MAJOR FACILITATOR SUPERFAMILY"/>
    <property type="match status" value="1"/>
</dbReference>
<feature type="transmembrane region" description="Helical" evidence="5">
    <location>
        <begin position="45"/>
        <end position="63"/>
    </location>
</feature>
<dbReference type="GO" id="GO:0022857">
    <property type="term" value="F:transmembrane transporter activity"/>
    <property type="evidence" value="ECO:0007669"/>
    <property type="project" value="InterPro"/>
</dbReference>
<dbReference type="InterPro" id="IPR011701">
    <property type="entry name" value="MFS"/>
</dbReference>
<dbReference type="PROSITE" id="PS50850">
    <property type="entry name" value="MFS"/>
    <property type="match status" value="1"/>
</dbReference>
<keyword evidence="3 5" id="KW-1133">Transmembrane helix</keyword>
<evidence type="ECO:0000256" key="1">
    <source>
        <dbReference type="ARBA" id="ARBA00004651"/>
    </source>
</evidence>
<evidence type="ECO:0000256" key="4">
    <source>
        <dbReference type="ARBA" id="ARBA00023136"/>
    </source>
</evidence>
<accession>A0A7C1FHR5</accession>
<organism evidence="7">
    <name type="scientific">Caldilinea aerophila</name>
    <dbReference type="NCBI Taxonomy" id="133453"/>
    <lineage>
        <taxon>Bacteria</taxon>
        <taxon>Bacillati</taxon>
        <taxon>Chloroflexota</taxon>
        <taxon>Caldilineae</taxon>
        <taxon>Caldilineales</taxon>
        <taxon>Caldilineaceae</taxon>
        <taxon>Caldilinea</taxon>
    </lineage>
</organism>
<dbReference type="EMBL" id="DSMG01000169">
    <property type="protein sequence ID" value="HDX33059.1"/>
    <property type="molecule type" value="Genomic_DNA"/>
</dbReference>
<dbReference type="PRINTS" id="PR01035">
    <property type="entry name" value="TCRTETA"/>
</dbReference>
<feature type="transmembrane region" description="Helical" evidence="5">
    <location>
        <begin position="129"/>
        <end position="152"/>
    </location>
</feature>
<feature type="transmembrane region" description="Helical" evidence="5">
    <location>
        <begin position="223"/>
        <end position="242"/>
    </location>
</feature>